<dbReference type="EMBL" id="KU593505">
    <property type="protein sequence ID" value="AMF83821.1"/>
    <property type="molecule type" value="Genomic_DNA"/>
</dbReference>
<name>A0A109WW68_9BBAC</name>
<gene>
    <name evidence="1" type="primary">38k</name>
</gene>
<dbReference type="InterPro" id="IPR007827">
    <property type="entry name" value="DUF705"/>
</dbReference>
<keyword evidence="2" id="KW-1185">Reference proteome</keyword>
<sequence>MSWIVLHNTWSLVKRHILIVNKYTDLLLINPYVVDSFEFVIYNYYNDEYNIDTNNNMITTVSKRYKKKFLKANDEMKEFRQKFKSTFSLSYIGHLFTLYARPATYNMLKEWLVYDVNEIAQIANTKSLYFDPPHVIVFDMDSTLITEEENVQIRDSTIYKALDELKSSFNCVLCLWSYGDREHVVHSLNKVGLNKYFDIILSEGRRAGVYEHDKEIDYRYNVMYKSTPFYLDYDIVTTTTGSTKKHIPKSPRVILWYLQKHDIVFFKTITLVDDLYDNNINYDNFVNLNTCPLPINDWHHWHKQIVRFIINYDTNTNINGRNHCVLNN</sequence>
<dbReference type="Pfam" id="PF05152">
    <property type="entry name" value="DUF705"/>
    <property type="match status" value="1"/>
</dbReference>
<dbReference type="Proteomes" id="UP000202719">
    <property type="component" value="Segment"/>
</dbReference>
<dbReference type="RefSeq" id="YP_009229989.1">
    <property type="nucleotide sequence ID" value="NC_029304.2"/>
</dbReference>
<reference evidence="1 2" key="1">
    <citation type="journal article" date="2015" name="Virol. Sin.">
        <title>Genome sequencing and analysis of a granulovirus isolated from the Asiatic rice leafroller, Cnaphalocrocis medinalis.</title>
        <authorList>
            <person name="Zhang S."/>
            <person name="Zhu Z."/>
            <person name="Sun S."/>
            <person name="Chen Q."/>
            <person name="Deng F."/>
            <person name="Yang K."/>
        </authorList>
    </citation>
    <scope>NUCLEOTIDE SEQUENCE [LARGE SCALE GENOMIC DNA]</scope>
    <source>
        <strain evidence="1 2">Enping</strain>
    </source>
</reference>
<dbReference type="CDD" id="cd01427">
    <property type="entry name" value="HAD_like"/>
    <property type="match status" value="1"/>
</dbReference>
<evidence type="ECO:0000313" key="2">
    <source>
        <dbReference type="Proteomes" id="UP000202719"/>
    </source>
</evidence>
<dbReference type="SUPFAM" id="SSF56784">
    <property type="entry name" value="HAD-like"/>
    <property type="match status" value="1"/>
</dbReference>
<organism evidence="1 2">
    <name type="scientific">Cnaphalocrocis medinalis granulovirus</name>
    <dbReference type="NCBI Taxonomy" id="1750712"/>
    <lineage>
        <taxon>Viruses</taxon>
        <taxon>Viruses incertae sedis</taxon>
        <taxon>Naldaviricetes</taxon>
        <taxon>Lefavirales</taxon>
        <taxon>Baculoviridae</taxon>
        <taxon>Betabaculovirus</taxon>
        <taxon>Betabaculovirus cnamedinalis</taxon>
    </lineage>
</organism>
<dbReference type="GeneID" id="26855096"/>
<dbReference type="InterPro" id="IPR010033">
    <property type="entry name" value="HAD_SF_ppase_IIIC"/>
</dbReference>
<dbReference type="KEGG" id="vg:26855096"/>
<dbReference type="InterPro" id="IPR023214">
    <property type="entry name" value="HAD_sf"/>
</dbReference>
<dbReference type="InterPro" id="IPR036412">
    <property type="entry name" value="HAD-like_sf"/>
</dbReference>
<proteinExistence type="predicted"/>
<dbReference type="Gene3D" id="3.40.50.1000">
    <property type="entry name" value="HAD superfamily/HAD-like"/>
    <property type="match status" value="1"/>
</dbReference>
<accession>A0A109WW68</accession>
<protein>
    <submittedName>
        <fullName evidence="1">38k</fullName>
    </submittedName>
</protein>
<dbReference type="OrthoDB" id="4999at10239"/>
<dbReference type="NCBIfam" id="TIGR01684">
    <property type="entry name" value="viral_ppase"/>
    <property type="match status" value="1"/>
</dbReference>
<evidence type="ECO:0000313" key="1">
    <source>
        <dbReference type="EMBL" id="AMF83821.1"/>
    </source>
</evidence>
<dbReference type="NCBIfam" id="TIGR01681">
    <property type="entry name" value="HAD-SF-IIIC"/>
    <property type="match status" value="1"/>
</dbReference>